<dbReference type="Gene3D" id="2.40.50.100">
    <property type="match status" value="1"/>
</dbReference>
<gene>
    <name evidence="3" type="primary">gcvH</name>
    <name evidence="5" type="ORF">J2Z34_000577</name>
</gene>
<dbReference type="InterPro" id="IPR002930">
    <property type="entry name" value="GCV_H"/>
</dbReference>
<sequence>MSIVLNGLYYSKDHEWVRVEEGKAYIGITDFAQHALGAIVYVELPEVGSEIEKDENLGVIESVKAASDILMPVSGTILEVNMDSVEDPAIINAAPYENHLVVVELKDAEELQELLDKAAYEEFIAKED</sequence>
<dbReference type="PROSITE" id="PS50968">
    <property type="entry name" value="BIOTINYL_LIPOYL"/>
    <property type="match status" value="1"/>
</dbReference>
<dbReference type="InterPro" id="IPR017453">
    <property type="entry name" value="GCV_H_sub"/>
</dbReference>
<dbReference type="PROSITE" id="PS00189">
    <property type="entry name" value="LIPOYL"/>
    <property type="match status" value="1"/>
</dbReference>
<proteinExistence type="inferred from homology"/>
<dbReference type="InterPro" id="IPR003016">
    <property type="entry name" value="2-oxoA_DH_lipoyl-BS"/>
</dbReference>
<evidence type="ECO:0000256" key="1">
    <source>
        <dbReference type="ARBA" id="ARBA00009249"/>
    </source>
</evidence>
<dbReference type="InterPro" id="IPR033753">
    <property type="entry name" value="GCV_H/Fam206"/>
</dbReference>
<dbReference type="RefSeq" id="WP_209458349.1">
    <property type="nucleotide sequence ID" value="NZ_JAGGKC010000003.1"/>
</dbReference>
<dbReference type="SUPFAM" id="SSF51230">
    <property type="entry name" value="Single hybrid motif"/>
    <property type="match status" value="1"/>
</dbReference>
<feature type="domain" description="Lipoyl-binding" evidence="4">
    <location>
        <begin position="23"/>
        <end position="104"/>
    </location>
</feature>
<comment type="function">
    <text evidence="3">The glycine cleavage system catalyzes the degradation of glycine. The H protein shuttles the methylamine group of glycine from the P protein to the T protein.</text>
</comment>
<accession>A0ABS4G0N4</accession>
<dbReference type="NCBIfam" id="NF002270">
    <property type="entry name" value="PRK01202.1"/>
    <property type="match status" value="1"/>
</dbReference>
<dbReference type="EMBL" id="JAGGKC010000003">
    <property type="protein sequence ID" value="MBP1918106.1"/>
    <property type="molecule type" value="Genomic_DNA"/>
</dbReference>
<reference evidence="5 6" key="1">
    <citation type="submission" date="2021-03" db="EMBL/GenBank/DDBJ databases">
        <title>Genomic Encyclopedia of Type Strains, Phase IV (KMG-IV): sequencing the most valuable type-strain genomes for metagenomic binning, comparative biology and taxonomic classification.</title>
        <authorList>
            <person name="Goeker M."/>
        </authorList>
    </citation>
    <scope>NUCLEOTIDE SEQUENCE [LARGE SCALE GENOMIC DNA]</scope>
    <source>
        <strain evidence="5 6">DSM 6139</strain>
    </source>
</reference>
<evidence type="ECO:0000256" key="3">
    <source>
        <dbReference type="HAMAP-Rule" id="MF_00272"/>
    </source>
</evidence>
<dbReference type="PANTHER" id="PTHR11715">
    <property type="entry name" value="GLYCINE CLEAVAGE SYSTEM H PROTEIN"/>
    <property type="match status" value="1"/>
</dbReference>
<evidence type="ECO:0000313" key="5">
    <source>
        <dbReference type="EMBL" id="MBP1918106.1"/>
    </source>
</evidence>
<comment type="similarity">
    <text evidence="1 3">Belongs to the GcvH family.</text>
</comment>
<name>A0ABS4G0N4_9CLOT</name>
<dbReference type="PANTHER" id="PTHR11715:SF3">
    <property type="entry name" value="GLYCINE CLEAVAGE SYSTEM H PROTEIN-RELATED"/>
    <property type="match status" value="1"/>
</dbReference>
<protein>
    <recommendedName>
        <fullName evidence="3">Glycine cleavage system H protein</fullName>
    </recommendedName>
</protein>
<dbReference type="Pfam" id="PF01597">
    <property type="entry name" value="GCV_H"/>
    <property type="match status" value="1"/>
</dbReference>
<comment type="cofactor">
    <cofactor evidence="3">
        <name>(R)-lipoate</name>
        <dbReference type="ChEBI" id="CHEBI:83088"/>
    </cofactor>
    <text evidence="3">Binds 1 lipoyl cofactor covalently.</text>
</comment>
<dbReference type="InterPro" id="IPR000089">
    <property type="entry name" value="Biotin_lipoyl"/>
</dbReference>
<keyword evidence="2 3" id="KW-0450">Lipoyl</keyword>
<dbReference type="Proteomes" id="UP001519271">
    <property type="component" value="Unassembled WGS sequence"/>
</dbReference>
<organism evidence="5 6">
    <name type="scientific">Youngiibacter multivorans</name>
    <dbReference type="NCBI Taxonomy" id="937251"/>
    <lineage>
        <taxon>Bacteria</taxon>
        <taxon>Bacillati</taxon>
        <taxon>Bacillota</taxon>
        <taxon>Clostridia</taxon>
        <taxon>Eubacteriales</taxon>
        <taxon>Clostridiaceae</taxon>
        <taxon>Youngiibacter</taxon>
    </lineage>
</organism>
<evidence type="ECO:0000313" key="6">
    <source>
        <dbReference type="Proteomes" id="UP001519271"/>
    </source>
</evidence>
<dbReference type="InterPro" id="IPR011053">
    <property type="entry name" value="Single_hybrid_motif"/>
</dbReference>
<comment type="caution">
    <text evidence="5">The sequence shown here is derived from an EMBL/GenBank/DDBJ whole genome shotgun (WGS) entry which is preliminary data.</text>
</comment>
<feature type="modified residue" description="N6-lipoyllysine" evidence="3">
    <location>
        <position position="64"/>
    </location>
</feature>
<evidence type="ECO:0000256" key="2">
    <source>
        <dbReference type="ARBA" id="ARBA00022823"/>
    </source>
</evidence>
<keyword evidence="6" id="KW-1185">Reference proteome</keyword>
<comment type="subunit">
    <text evidence="3">The glycine cleavage system is composed of four proteins: P, T, L and H.</text>
</comment>
<dbReference type="CDD" id="cd06848">
    <property type="entry name" value="GCS_H"/>
    <property type="match status" value="1"/>
</dbReference>
<dbReference type="NCBIfam" id="TIGR00527">
    <property type="entry name" value="gcvH"/>
    <property type="match status" value="1"/>
</dbReference>
<dbReference type="HAMAP" id="MF_00272">
    <property type="entry name" value="GcvH"/>
    <property type="match status" value="1"/>
</dbReference>
<evidence type="ECO:0000259" key="4">
    <source>
        <dbReference type="PROSITE" id="PS50968"/>
    </source>
</evidence>